<keyword evidence="1" id="KW-0732">Signal</keyword>
<proteinExistence type="predicted"/>
<reference evidence="2 3" key="1">
    <citation type="submission" date="2018-03" db="EMBL/GenBank/DDBJ databases">
        <title>Draft genome sequence of Rohu Carp (Labeo rohita).</title>
        <authorList>
            <person name="Das P."/>
            <person name="Kushwaha B."/>
            <person name="Joshi C.G."/>
            <person name="Kumar D."/>
            <person name="Nagpure N.S."/>
            <person name="Sahoo L."/>
            <person name="Das S.P."/>
            <person name="Bit A."/>
            <person name="Patnaik S."/>
            <person name="Meher P.K."/>
            <person name="Jayasankar P."/>
            <person name="Koringa P.G."/>
            <person name="Patel N.V."/>
            <person name="Hinsu A.T."/>
            <person name="Kumar R."/>
            <person name="Pandey M."/>
            <person name="Agarwal S."/>
            <person name="Srivastava S."/>
            <person name="Singh M."/>
            <person name="Iquebal M.A."/>
            <person name="Jaiswal S."/>
            <person name="Angadi U.B."/>
            <person name="Kumar N."/>
            <person name="Raza M."/>
            <person name="Shah T.M."/>
            <person name="Rai A."/>
            <person name="Jena J.K."/>
        </authorList>
    </citation>
    <scope>NUCLEOTIDE SEQUENCE [LARGE SCALE GENOMIC DNA]</scope>
    <source>
        <strain evidence="2">DASCIFA01</strain>
        <tissue evidence="2">Testis</tissue>
    </source>
</reference>
<organism evidence="2 3">
    <name type="scientific">Labeo rohita</name>
    <name type="common">Indian major carp</name>
    <name type="synonym">Cyprinus rohita</name>
    <dbReference type="NCBI Taxonomy" id="84645"/>
    <lineage>
        <taxon>Eukaryota</taxon>
        <taxon>Metazoa</taxon>
        <taxon>Chordata</taxon>
        <taxon>Craniata</taxon>
        <taxon>Vertebrata</taxon>
        <taxon>Euteleostomi</taxon>
        <taxon>Actinopterygii</taxon>
        <taxon>Neopterygii</taxon>
        <taxon>Teleostei</taxon>
        <taxon>Ostariophysi</taxon>
        <taxon>Cypriniformes</taxon>
        <taxon>Cyprinidae</taxon>
        <taxon>Labeoninae</taxon>
        <taxon>Labeonini</taxon>
        <taxon>Labeo</taxon>
    </lineage>
</organism>
<sequence length="152" mass="17407">MARWAHACLLMMMVIFSGSWTAVDALTFPQHYTQKRAITTALYLDILLSWITVRICAVDWSVFMENGEMGSRVSADDDGDFQRIVDRSGRAHISTALHGVCVRIMHWARRIEQEIDRVLQHISGAQQLKGKLASEAERLQKDHRWQDGIKVK</sequence>
<dbReference type="EMBL" id="QBIY01013014">
    <property type="protein sequence ID" value="RXN13018.1"/>
    <property type="molecule type" value="Genomic_DNA"/>
</dbReference>
<evidence type="ECO:0000256" key="1">
    <source>
        <dbReference type="SAM" id="SignalP"/>
    </source>
</evidence>
<evidence type="ECO:0000313" key="3">
    <source>
        <dbReference type="Proteomes" id="UP000290572"/>
    </source>
</evidence>
<feature type="signal peptide" evidence="1">
    <location>
        <begin position="1"/>
        <end position="25"/>
    </location>
</feature>
<accession>A0A498LWV3</accession>
<dbReference type="Proteomes" id="UP000290572">
    <property type="component" value="Unassembled WGS sequence"/>
</dbReference>
<comment type="caution">
    <text evidence="2">The sequence shown here is derived from an EMBL/GenBank/DDBJ whole genome shotgun (WGS) entry which is preliminary data.</text>
</comment>
<dbReference type="STRING" id="84645.A0A498LWV3"/>
<feature type="chain" id="PRO_5019862482" evidence="1">
    <location>
        <begin position="26"/>
        <end position="152"/>
    </location>
</feature>
<protein>
    <submittedName>
        <fullName evidence="2">Voltage-dependent calcium channel subunit alpha-2 delta-2-like protein</fullName>
    </submittedName>
</protein>
<dbReference type="AlphaFoldDB" id="A0A498LWV3"/>
<evidence type="ECO:0000313" key="2">
    <source>
        <dbReference type="EMBL" id="RXN13018.1"/>
    </source>
</evidence>
<name>A0A498LWV3_LABRO</name>
<gene>
    <name evidence="2" type="ORF">ROHU_009922</name>
</gene>
<keyword evidence="3" id="KW-1185">Reference proteome</keyword>